<evidence type="ECO:0000313" key="14">
    <source>
        <dbReference type="Proteomes" id="UP000032309"/>
    </source>
</evidence>
<comment type="catalytic activity">
    <reaction evidence="6 9 10">
        <text>4-methyl-5-(2-phosphooxyethyl)-thiazole + 4-amino-2-methyl-5-(diphosphooxymethyl)pyrimidine + H(+) = thiamine phosphate + diphosphate</text>
        <dbReference type="Rhea" id="RHEA:22328"/>
        <dbReference type="ChEBI" id="CHEBI:15378"/>
        <dbReference type="ChEBI" id="CHEBI:33019"/>
        <dbReference type="ChEBI" id="CHEBI:37575"/>
        <dbReference type="ChEBI" id="CHEBI:57841"/>
        <dbReference type="ChEBI" id="CHEBI:58296"/>
        <dbReference type="EC" id="2.5.1.3"/>
    </reaction>
</comment>
<dbReference type="Pfam" id="PF02581">
    <property type="entry name" value="TMP-TENI"/>
    <property type="match status" value="1"/>
</dbReference>
<comment type="pathway">
    <text evidence="1 9 11">Cofactor biosynthesis; thiamine diphosphate biosynthesis; thiamine phosphate from 4-amino-2-methyl-5-diphosphomethylpyrimidine and 4-methyl-5-(2-phosphoethyl)-thiazole: step 1/1.</text>
</comment>
<feature type="binding site" evidence="9">
    <location>
        <position position="85"/>
    </location>
    <ligand>
        <name>4-amino-2-methyl-5-(diphosphooxymethyl)pyrimidine</name>
        <dbReference type="ChEBI" id="CHEBI:57841"/>
    </ligand>
</feature>
<keyword evidence="3 9" id="KW-0479">Metal-binding</keyword>
<comment type="catalytic activity">
    <reaction evidence="8 9 10">
        <text>2-[(2R,5Z)-2-carboxy-4-methylthiazol-5(2H)-ylidene]ethyl phosphate + 4-amino-2-methyl-5-(diphosphooxymethyl)pyrimidine + 2 H(+) = thiamine phosphate + CO2 + diphosphate</text>
        <dbReference type="Rhea" id="RHEA:47844"/>
        <dbReference type="ChEBI" id="CHEBI:15378"/>
        <dbReference type="ChEBI" id="CHEBI:16526"/>
        <dbReference type="ChEBI" id="CHEBI:33019"/>
        <dbReference type="ChEBI" id="CHEBI:37575"/>
        <dbReference type="ChEBI" id="CHEBI:57841"/>
        <dbReference type="ChEBI" id="CHEBI:62899"/>
        <dbReference type="EC" id="2.5.1.3"/>
    </reaction>
</comment>
<protein>
    <recommendedName>
        <fullName evidence="9">Thiamine-phosphate synthase</fullName>
        <shortName evidence="9">TP synthase</shortName>
        <shortName evidence="9">TPS</shortName>
        <ecNumber evidence="9">2.5.1.3</ecNumber>
    </recommendedName>
    <alternativeName>
        <fullName evidence="9">Thiamine-phosphate pyrophosphorylase</fullName>
        <shortName evidence="9">TMP pyrophosphorylase</shortName>
        <shortName evidence="9">TMP-PPase</shortName>
    </alternativeName>
</protein>
<evidence type="ECO:0000256" key="2">
    <source>
        <dbReference type="ARBA" id="ARBA00022679"/>
    </source>
</evidence>
<evidence type="ECO:0000256" key="1">
    <source>
        <dbReference type="ARBA" id="ARBA00005165"/>
    </source>
</evidence>
<evidence type="ECO:0000256" key="10">
    <source>
        <dbReference type="RuleBase" id="RU003826"/>
    </source>
</evidence>
<gene>
    <name evidence="9" type="primary">thiE</name>
    <name evidence="13" type="ORF">BROSI_A3648</name>
</gene>
<dbReference type="EMBL" id="BAFN01000001">
    <property type="protein sequence ID" value="GAN35102.1"/>
    <property type="molecule type" value="Genomic_DNA"/>
</dbReference>
<dbReference type="RefSeq" id="WP_082059410.1">
    <property type="nucleotide sequence ID" value="NZ_BAFN01000001.1"/>
</dbReference>
<dbReference type="HAMAP" id="MF_00097">
    <property type="entry name" value="TMP_synthase"/>
    <property type="match status" value="1"/>
</dbReference>
<evidence type="ECO:0000256" key="8">
    <source>
        <dbReference type="ARBA" id="ARBA00047883"/>
    </source>
</evidence>
<comment type="similarity">
    <text evidence="9 10">Belongs to the thiamine-phosphate synthase family.</text>
</comment>
<reference evidence="14" key="1">
    <citation type="journal article" date="2015" name="Genome Announc.">
        <title>Draft Genome Sequence of an Anaerobic Ammonium-Oxidizing Bacterium, "Candidatus Brocadia sinica".</title>
        <authorList>
            <person name="Oshiki M."/>
            <person name="Shinyako-Hata K."/>
            <person name="Satoh H."/>
            <person name="Okabe S."/>
        </authorList>
    </citation>
    <scope>NUCLEOTIDE SEQUENCE [LARGE SCALE GENOMIC DNA]</scope>
    <source>
        <strain evidence="14">JPN1</strain>
    </source>
</reference>
<comment type="function">
    <text evidence="9">Condenses 4-methyl-5-(beta-hydroxyethyl)thiazole monophosphate (THZ-P) and 2-methyl-4-amino-5-hydroxymethyl pyrimidine pyrophosphate (HMP-PP) to form thiamine monophosphate (TMP).</text>
</comment>
<evidence type="ECO:0000256" key="6">
    <source>
        <dbReference type="ARBA" id="ARBA00047334"/>
    </source>
</evidence>
<feature type="binding site" evidence="9">
    <location>
        <position position="105"/>
    </location>
    <ligand>
        <name>Mg(2+)</name>
        <dbReference type="ChEBI" id="CHEBI:18420"/>
    </ligand>
</feature>
<dbReference type="NCBIfam" id="TIGR00693">
    <property type="entry name" value="thiE"/>
    <property type="match status" value="1"/>
</dbReference>
<feature type="domain" description="Thiamine phosphate synthase/TenI" evidence="12">
    <location>
        <begin position="24"/>
        <end position="203"/>
    </location>
</feature>
<sequence>MVEPTVDGKDNKTRLFTKFSGVRLYVIISSNLAKKPVLEILEDVIQGGADAVQLREKTMSDSEFLILAREFKKVTHRSKTIFIVNDRAEIAKKVDADGLHIGQSDMDTHRARKIIGSDKILGISTHTIVQARKAQQEGADYIGVGPIFSTTTKSFEPPVGLDYLKQVKREITIPFVAIGAINLDNIGEILHAGGYCVAICSAIICNDNIIQTTRSFKNLLAMHTQLQL</sequence>
<accession>A0ABQ0K1X6</accession>
<comment type="caution">
    <text evidence="13">The sequence shown here is derived from an EMBL/GenBank/DDBJ whole genome shotgun (WGS) entry which is preliminary data.</text>
</comment>
<evidence type="ECO:0000256" key="7">
    <source>
        <dbReference type="ARBA" id="ARBA00047851"/>
    </source>
</evidence>
<evidence type="ECO:0000256" key="4">
    <source>
        <dbReference type="ARBA" id="ARBA00022842"/>
    </source>
</evidence>
<keyword evidence="14" id="KW-1185">Reference proteome</keyword>
<feature type="binding site" evidence="9">
    <location>
        <position position="124"/>
    </location>
    <ligand>
        <name>4-amino-2-methyl-5-(diphosphooxymethyl)pyrimidine</name>
        <dbReference type="ChEBI" id="CHEBI:57841"/>
    </ligand>
</feature>
<keyword evidence="4 9" id="KW-0460">Magnesium</keyword>
<comment type="cofactor">
    <cofactor evidence="9">
        <name>Mg(2+)</name>
        <dbReference type="ChEBI" id="CHEBI:18420"/>
    </cofactor>
    <text evidence="9">Binds 1 Mg(2+) ion per subunit.</text>
</comment>
<dbReference type="InterPro" id="IPR034291">
    <property type="entry name" value="TMP_synthase"/>
</dbReference>
<proteinExistence type="inferred from homology"/>
<dbReference type="Gene3D" id="3.20.20.70">
    <property type="entry name" value="Aldolase class I"/>
    <property type="match status" value="1"/>
</dbReference>
<comment type="caution">
    <text evidence="9">Lacks conserved residue(s) required for the propagation of feature annotation.</text>
</comment>
<feature type="binding site" evidence="9">
    <location>
        <begin position="53"/>
        <end position="57"/>
    </location>
    <ligand>
        <name>4-amino-2-methyl-5-(diphosphooxymethyl)pyrimidine</name>
        <dbReference type="ChEBI" id="CHEBI:57841"/>
    </ligand>
</feature>
<dbReference type="EC" id="2.5.1.3" evidence="9"/>
<dbReference type="InterPro" id="IPR036206">
    <property type="entry name" value="ThiamineP_synth_sf"/>
</dbReference>
<dbReference type="CDD" id="cd00564">
    <property type="entry name" value="TMP_TenI"/>
    <property type="match status" value="1"/>
</dbReference>
<dbReference type="InterPro" id="IPR013785">
    <property type="entry name" value="Aldolase_TIM"/>
</dbReference>
<evidence type="ECO:0000256" key="3">
    <source>
        <dbReference type="ARBA" id="ARBA00022723"/>
    </source>
</evidence>
<evidence type="ECO:0000259" key="12">
    <source>
        <dbReference type="Pfam" id="PF02581"/>
    </source>
</evidence>
<organism evidence="13 14">
    <name type="scientific">Candidatus Brocadia sinica JPN1</name>
    <dbReference type="NCBI Taxonomy" id="1197129"/>
    <lineage>
        <taxon>Bacteria</taxon>
        <taxon>Pseudomonadati</taxon>
        <taxon>Planctomycetota</taxon>
        <taxon>Candidatus Brocadiia</taxon>
        <taxon>Candidatus Brocadiales</taxon>
        <taxon>Candidatus Brocadiaceae</taxon>
        <taxon>Candidatus Brocadia</taxon>
    </lineage>
</organism>
<feature type="binding site" evidence="9">
    <location>
        <position position="153"/>
    </location>
    <ligand>
        <name>4-amino-2-methyl-5-(diphosphooxymethyl)pyrimidine</name>
        <dbReference type="ChEBI" id="CHEBI:57841"/>
    </ligand>
</feature>
<dbReference type="PANTHER" id="PTHR20857:SF15">
    <property type="entry name" value="THIAMINE-PHOSPHATE SYNTHASE"/>
    <property type="match status" value="1"/>
</dbReference>
<dbReference type="SUPFAM" id="SSF51391">
    <property type="entry name" value="Thiamin phosphate synthase"/>
    <property type="match status" value="1"/>
</dbReference>
<dbReference type="PANTHER" id="PTHR20857">
    <property type="entry name" value="THIAMINE-PHOSPHATE PYROPHOSPHORYLASE"/>
    <property type="match status" value="1"/>
</dbReference>
<dbReference type="Proteomes" id="UP000032309">
    <property type="component" value="Unassembled WGS sequence"/>
</dbReference>
<evidence type="ECO:0000256" key="11">
    <source>
        <dbReference type="RuleBase" id="RU004253"/>
    </source>
</evidence>
<keyword evidence="5 9" id="KW-0784">Thiamine biosynthesis</keyword>
<feature type="binding site" evidence="9">
    <location>
        <begin position="150"/>
        <end position="152"/>
    </location>
    <ligand>
        <name>2-[(2R,5Z)-2-carboxy-4-methylthiazol-5(2H)-ylidene]ethyl phosphate</name>
        <dbReference type="ChEBI" id="CHEBI:62899"/>
    </ligand>
</feature>
<dbReference type="InterPro" id="IPR022998">
    <property type="entry name" value="ThiamineP_synth_TenI"/>
</dbReference>
<evidence type="ECO:0000256" key="9">
    <source>
        <dbReference type="HAMAP-Rule" id="MF_00097"/>
    </source>
</evidence>
<comment type="catalytic activity">
    <reaction evidence="7 9 10">
        <text>2-(2-carboxy-4-methylthiazol-5-yl)ethyl phosphate + 4-amino-2-methyl-5-(diphosphooxymethyl)pyrimidine + 2 H(+) = thiamine phosphate + CO2 + diphosphate</text>
        <dbReference type="Rhea" id="RHEA:47848"/>
        <dbReference type="ChEBI" id="CHEBI:15378"/>
        <dbReference type="ChEBI" id="CHEBI:16526"/>
        <dbReference type="ChEBI" id="CHEBI:33019"/>
        <dbReference type="ChEBI" id="CHEBI:37575"/>
        <dbReference type="ChEBI" id="CHEBI:57841"/>
        <dbReference type="ChEBI" id="CHEBI:62890"/>
        <dbReference type="EC" id="2.5.1.3"/>
    </reaction>
</comment>
<feature type="binding site" evidence="9">
    <location>
        <position position="180"/>
    </location>
    <ligand>
        <name>2-[(2R,5Z)-2-carboxy-4-methylthiazol-5(2H)-ylidene]ethyl phosphate</name>
        <dbReference type="ChEBI" id="CHEBI:62899"/>
    </ligand>
</feature>
<evidence type="ECO:0000313" key="13">
    <source>
        <dbReference type="EMBL" id="GAN35102.1"/>
    </source>
</evidence>
<evidence type="ECO:0000256" key="5">
    <source>
        <dbReference type="ARBA" id="ARBA00022977"/>
    </source>
</evidence>
<keyword evidence="2 9" id="KW-0808">Transferase</keyword>
<name>A0ABQ0K1X6_9BACT</name>
<feature type="binding site" evidence="9">
    <location>
        <position position="86"/>
    </location>
    <ligand>
        <name>Mg(2+)</name>
        <dbReference type="ChEBI" id="CHEBI:18420"/>
    </ligand>
</feature>